<dbReference type="Gene3D" id="3.40.50.1980">
    <property type="entry name" value="Nitrogenase molybdenum iron protein domain"/>
    <property type="match status" value="2"/>
</dbReference>
<dbReference type="GO" id="GO:0030001">
    <property type="term" value="P:metal ion transport"/>
    <property type="evidence" value="ECO:0007669"/>
    <property type="project" value="InterPro"/>
</dbReference>
<dbReference type="InterPro" id="IPR050492">
    <property type="entry name" value="Bact_metal-bind_prot9"/>
</dbReference>
<accession>K9ARV8</accession>
<dbReference type="Pfam" id="PF01297">
    <property type="entry name" value="ZnuA"/>
    <property type="match status" value="1"/>
</dbReference>
<dbReference type="eggNOG" id="COG0803">
    <property type="taxonomic scope" value="Bacteria"/>
</dbReference>
<keyword evidence="1 3" id="KW-0813">Transport</keyword>
<dbReference type="PROSITE" id="PS51257">
    <property type="entry name" value="PROKAR_LIPOPROTEIN"/>
    <property type="match status" value="1"/>
</dbReference>
<evidence type="ECO:0000256" key="3">
    <source>
        <dbReference type="RuleBase" id="RU003512"/>
    </source>
</evidence>
<dbReference type="EMBL" id="AMSQ01000003">
    <property type="protein sequence ID" value="EKU50024.1"/>
    <property type="molecule type" value="Genomic_DNA"/>
</dbReference>
<dbReference type="GO" id="GO:0046872">
    <property type="term" value="F:metal ion binding"/>
    <property type="evidence" value="ECO:0007669"/>
    <property type="project" value="InterPro"/>
</dbReference>
<dbReference type="STRING" id="1229783.C273_02108"/>
<dbReference type="PRINTS" id="PR00690">
    <property type="entry name" value="ADHESNFAMILY"/>
</dbReference>
<sequence length="350" mass="39851">MKRSFISIIGVIALALLLVACGNSNSNDKKKDKLNVKTTIYPLTSLVEQIGGEHVEVESVYPEGADLHTYDPSQKDILDVNKSDLFVYTGDTLDPVAKKIAKSIKEEDKKLSIEKGLSKDMLMEGHHHHHGEEGHDHGHHEDALKEDEHEHEHGEEGHKEEEHEHGHDEGHHGHSHGQYDPHIWLDPVIAQSMAKEVKDELVKKDPDNKADYEKNFKKVDKDLKALDEDLKAKTKDHKGETVFISHDSIGYLAKRYGFKQQGIQSMNKEDPTQKDLVKIVKEINDSDAKYVLYEENISTKITDVIRKDTDAKPLKFNNMEAITKKQSKDQTYQSFMKENVKNLSKALENK</sequence>
<feature type="region of interest" description="Disordered" evidence="4">
    <location>
        <begin position="127"/>
        <end position="180"/>
    </location>
</feature>
<comment type="similarity">
    <text evidence="3">Belongs to the bacterial solute-binding protein 9 family.</text>
</comment>
<keyword evidence="2" id="KW-0732">Signal</keyword>
<dbReference type="OrthoDB" id="9810636at2"/>
<evidence type="ECO:0000313" key="6">
    <source>
        <dbReference type="Proteomes" id="UP000009885"/>
    </source>
</evidence>
<proteinExistence type="inferred from homology"/>
<dbReference type="InterPro" id="IPR006127">
    <property type="entry name" value="ZnuA-like"/>
</dbReference>
<comment type="caution">
    <text evidence="5">The sequence shown here is derived from an EMBL/GenBank/DDBJ whole genome shotgun (WGS) entry which is preliminary data.</text>
</comment>
<evidence type="ECO:0000313" key="5">
    <source>
        <dbReference type="EMBL" id="EKU50024.1"/>
    </source>
</evidence>
<feature type="compositionally biased region" description="Basic and acidic residues" evidence="4">
    <location>
        <begin position="127"/>
        <end position="172"/>
    </location>
</feature>
<evidence type="ECO:0000256" key="1">
    <source>
        <dbReference type="ARBA" id="ARBA00022448"/>
    </source>
</evidence>
<dbReference type="PRINTS" id="PR00691">
    <property type="entry name" value="ADHESINB"/>
</dbReference>
<evidence type="ECO:0000256" key="4">
    <source>
        <dbReference type="SAM" id="MobiDB-lite"/>
    </source>
</evidence>
<organism evidence="5 6">
    <name type="scientific">Staphylococcus massiliensis S46</name>
    <dbReference type="NCBI Taxonomy" id="1229783"/>
    <lineage>
        <taxon>Bacteria</taxon>
        <taxon>Bacillati</taxon>
        <taxon>Bacillota</taxon>
        <taxon>Bacilli</taxon>
        <taxon>Bacillales</taxon>
        <taxon>Staphylococcaceae</taxon>
        <taxon>Staphylococcus</taxon>
    </lineage>
</organism>
<name>K9ARV8_9STAP</name>
<dbReference type="SUPFAM" id="SSF53807">
    <property type="entry name" value="Helical backbone' metal receptor"/>
    <property type="match status" value="1"/>
</dbReference>
<dbReference type="InterPro" id="IPR006129">
    <property type="entry name" value="AdhesinB"/>
</dbReference>
<protein>
    <submittedName>
        <fullName evidence="5">Zinc-binding lipoprotein</fullName>
    </submittedName>
</protein>
<dbReference type="PANTHER" id="PTHR42953:SF8">
    <property type="entry name" value="ZINT DOMAIN-CONTAINING PROTEIN"/>
    <property type="match status" value="1"/>
</dbReference>
<dbReference type="InterPro" id="IPR006128">
    <property type="entry name" value="Lipoprotein_PsaA-like"/>
</dbReference>
<dbReference type="AlphaFoldDB" id="K9ARV8"/>
<dbReference type="PATRIC" id="fig|1229783.3.peg.426"/>
<dbReference type="Proteomes" id="UP000009885">
    <property type="component" value="Unassembled WGS sequence"/>
</dbReference>
<evidence type="ECO:0000256" key="2">
    <source>
        <dbReference type="ARBA" id="ARBA00022729"/>
    </source>
</evidence>
<reference evidence="5 6" key="1">
    <citation type="journal article" date="2013" name="Genome Announc.">
        <title>Genome Sequence of Staphylococcus massiliensis Strain S46, Isolated from the Surface of Healthy Human Skin.</title>
        <authorList>
            <person name="Srivastav R."/>
            <person name="Singh A."/>
            <person name="Jangir P.K."/>
            <person name="Kumari C."/>
            <person name="Muduli S."/>
            <person name="Sharma R."/>
        </authorList>
    </citation>
    <scope>NUCLEOTIDE SEQUENCE [LARGE SCALE GENOMIC DNA]</scope>
    <source>
        <strain evidence="5 6">S46</strain>
    </source>
</reference>
<gene>
    <name evidence="5" type="ORF">C273_02108</name>
</gene>
<dbReference type="PANTHER" id="PTHR42953">
    <property type="entry name" value="HIGH-AFFINITY ZINC UPTAKE SYSTEM PROTEIN ZNUA-RELATED"/>
    <property type="match status" value="1"/>
</dbReference>
<keyword evidence="6" id="KW-1185">Reference proteome</keyword>
<keyword evidence="5" id="KW-0449">Lipoprotein</keyword>
<dbReference type="GO" id="GO:0007155">
    <property type="term" value="P:cell adhesion"/>
    <property type="evidence" value="ECO:0007669"/>
    <property type="project" value="InterPro"/>
</dbReference>